<keyword evidence="12" id="KW-1185">Reference proteome</keyword>
<protein>
    <recommendedName>
        <fullName evidence="9">Ferredoxin</fullName>
    </recommendedName>
</protein>
<dbReference type="GO" id="GO:0009055">
    <property type="term" value="F:electron transfer activity"/>
    <property type="evidence" value="ECO:0007669"/>
    <property type="project" value="UniProtKB-UniRule"/>
</dbReference>
<reference evidence="11 12" key="1">
    <citation type="journal article" date="2011" name="J. Bacteriol.">
        <title>Genome sequence of the mercury-methylating and pleomorphic Desulfovibrio africanus Strain Walvis Bay.</title>
        <authorList>
            <person name="Brown S.D."/>
            <person name="Wall J.D."/>
            <person name="Kucken A.M."/>
            <person name="Gilmour C.C."/>
            <person name="Podar M."/>
            <person name="Brandt C.C."/>
            <person name="Teshima H."/>
            <person name="Detter J.C."/>
            <person name="Han C.S."/>
            <person name="Land M.L."/>
            <person name="Lucas S."/>
            <person name="Han J."/>
            <person name="Pennacchio L."/>
            <person name="Nolan M."/>
            <person name="Pitluck S."/>
            <person name="Woyke T."/>
            <person name="Goodwin L."/>
            <person name="Palumbo A.V."/>
            <person name="Elias D.A."/>
        </authorList>
    </citation>
    <scope>NUCLEOTIDE SEQUENCE [LARGE SCALE GENOMIC DNA]</scope>
    <source>
        <strain evidence="11 12">Walvis Bay</strain>
    </source>
</reference>
<keyword evidence="5 9" id="KW-0479">Metal-binding</keyword>
<dbReference type="Pfam" id="PF13370">
    <property type="entry name" value="Fer4_13"/>
    <property type="match status" value="1"/>
</dbReference>
<evidence type="ECO:0000259" key="10">
    <source>
        <dbReference type="PROSITE" id="PS51379"/>
    </source>
</evidence>
<dbReference type="PRINTS" id="PR00352">
    <property type="entry name" value="3FE4SFRDOXIN"/>
</dbReference>
<evidence type="ECO:0000256" key="1">
    <source>
        <dbReference type="ARBA" id="ARBA00001966"/>
    </source>
</evidence>
<proteinExistence type="predicted"/>
<dbReference type="InterPro" id="IPR001080">
    <property type="entry name" value="3Fe4S_ferredoxin"/>
</dbReference>
<dbReference type="SUPFAM" id="SSF54862">
    <property type="entry name" value="4Fe-4S ferredoxins"/>
    <property type="match status" value="1"/>
</dbReference>
<dbReference type="eggNOG" id="COG1141">
    <property type="taxonomic scope" value="Bacteria"/>
</dbReference>
<dbReference type="GO" id="GO:0051539">
    <property type="term" value="F:4 iron, 4 sulfur cluster binding"/>
    <property type="evidence" value="ECO:0007669"/>
    <property type="project" value="UniProtKB-KW"/>
</dbReference>
<dbReference type="PROSITE" id="PS51379">
    <property type="entry name" value="4FE4S_FER_2"/>
    <property type="match status" value="1"/>
</dbReference>
<dbReference type="KEGG" id="daf:Desaf_1051"/>
<comment type="function">
    <text evidence="2 9">Ferredoxins are iron-sulfur proteins that transfer electrons in a wide variety of metabolic reactions.</text>
</comment>
<evidence type="ECO:0000256" key="3">
    <source>
        <dbReference type="ARBA" id="ARBA00022448"/>
    </source>
</evidence>
<evidence type="ECO:0000256" key="7">
    <source>
        <dbReference type="ARBA" id="ARBA00023004"/>
    </source>
</evidence>
<dbReference type="Gene3D" id="3.30.70.20">
    <property type="match status" value="1"/>
</dbReference>
<dbReference type="EMBL" id="CP003221">
    <property type="protein sequence ID" value="EGJ49394.1"/>
    <property type="molecule type" value="Genomic_DNA"/>
</dbReference>
<keyword evidence="8 9" id="KW-0411">Iron-sulfur</keyword>
<keyword evidence="3 9" id="KW-0813">Transport</keyword>
<keyword evidence="4" id="KW-0004">4Fe-4S</keyword>
<keyword evidence="6 9" id="KW-0249">Electron transport</keyword>
<comment type="cofactor">
    <cofactor evidence="1">
        <name>[4Fe-4S] cluster</name>
        <dbReference type="ChEBI" id="CHEBI:49883"/>
    </cofactor>
</comment>
<dbReference type="GO" id="GO:0005506">
    <property type="term" value="F:iron ion binding"/>
    <property type="evidence" value="ECO:0007669"/>
    <property type="project" value="UniProtKB-UniRule"/>
</dbReference>
<sequence>MARKFYVDQDECIACESCVEIAPGAFAMDPEIEKAYVKDVEGASQEEVEEAMDTCPVQCIHWEDE</sequence>
<evidence type="ECO:0000256" key="5">
    <source>
        <dbReference type="ARBA" id="ARBA00022723"/>
    </source>
</evidence>
<evidence type="ECO:0000313" key="11">
    <source>
        <dbReference type="EMBL" id="EGJ49394.1"/>
    </source>
</evidence>
<evidence type="ECO:0000313" key="12">
    <source>
        <dbReference type="Proteomes" id="UP000007844"/>
    </source>
</evidence>
<dbReference type="SMR" id="F3YX06"/>
<organism evidence="11 12">
    <name type="scientific">Desulfocurvibacter africanus subsp. africanus str. Walvis Bay</name>
    <dbReference type="NCBI Taxonomy" id="690850"/>
    <lineage>
        <taxon>Bacteria</taxon>
        <taxon>Pseudomonadati</taxon>
        <taxon>Thermodesulfobacteriota</taxon>
        <taxon>Desulfovibrionia</taxon>
        <taxon>Desulfovibrionales</taxon>
        <taxon>Desulfovibrionaceae</taxon>
        <taxon>Desulfocurvibacter</taxon>
    </lineage>
</organism>
<feature type="domain" description="4Fe-4S ferredoxin-type" evidence="10">
    <location>
        <begin position="3"/>
        <end position="31"/>
    </location>
</feature>
<dbReference type="PANTHER" id="PTHR39163:SF1">
    <property type="entry name" value="FERREDOXIN"/>
    <property type="match status" value="1"/>
</dbReference>
<dbReference type="InterPro" id="IPR052395">
    <property type="entry name" value="ET_Ferredoxin"/>
</dbReference>
<evidence type="ECO:0000256" key="8">
    <source>
        <dbReference type="ARBA" id="ARBA00023014"/>
    </source>
</evidence>
<evidence type="ECO:0000256" key="2">
    <source>
        <dbReference type="ARBA" id="ARBA00003532"/>
    </source>
</evidence>
<dbReference type="STRING" id="690850.Desaf_1051"/>
<keyword evidence="7 9" id="KW-0408">Iron</keyword>
<name>F3YX06_DESAF</name>
<accession>F3YX06</accession>
<dbReference type="InterPro" id="IPR017896">
    <property type="entry name" value="4Fe4S_Fe-S-bd"/>
</dbReference>
<gene>
    <name evidence="11" type="ORF">Desaf_1051</name>
</gene>
<dbReference type="RefSeq" id="WP_014259208.1">
    <property type="nucleotide sequence ID" value="NC_016629.1"/>
</dbReference>
<evidence type="ECO:0000256" key="6">
    <source>
        <dbReference type="ARBA" id="ARBA00022982"/>
    </source>
</evidence>
<dbReference type="AlphaFoldDB" id="F3YX06"/>
<dbReference type="Proteomes" id="UP000007844">
    <property type="component" value="Chromosome"/>
</dbReference>
<evidence type="ECO:0000256" key="4">
    <source>
        <dbReference type="ARBA" id="ARBA00022485"/>
    </source>
</evidence>
<evidence type="ECO:0000256" key="9">
    <source>
        <dbReference type="RuleBase" id="RU368020"/>
    </source>
</evidence>
<dbReference type="PANTHER" id="PTHR39163">
    <property type="entry name" value="FERREDOXIN"/>
    <property type="match status" value="1"/>
</dbReference>
<dbReference type="HOGENOM" id="CLU_139698_6_4_7"/>